<proteinExistence type="predicted"/>
<accession>A0A2P2K764</accession>
<organism evidence="1">
    <name type="scientific">Rhizophora mucronata</name>
    <name type="common">Asiatic mangrove</name>
    <dbReference type="NCBI Taxonomy" id="61149"/>
    <lineage>
        <taxon>Eukaryota</taxon>
        <taxon>Viridiplantae</taxon>
        <taxon>Streptophyta</taxon>
        <taxon>Embryophyta</taxon>
        <taxon>Tracheophyta</taxon>
        <taxon>Spermatophyta</taxon>
        <taxon>Magnoliopsida</taxon>
        <taxon>eudicotyledons</taxon>
        <taxon>Gunneridae</taxon>
        <taxon>Pentapetalae</taxon>
        <taxon>rosids</taxon>
        <taxon>fabids</taxon>
        <taxon>Malpighiales</taxon>
        <taxon>Rhizophoraceae</taxon>
        <taxon>Rhizophora</taxon>
    </lineage>
</organism>
<sequence length="47" mass="5364">MLQVSFTEGSNMFALSGIQRYSLHCKSCIENHLHPCFPHILQTSTQQ</sequence>
<protein>
    <submittedName>
        <fullName evidence="1">Uncharacterized protein MANES_16G006500</fullName>
    </submittedName>
</protein>
<dbReference type="EMBL" id="GGEC01021120">
    <property type="protein sequence ID" value="MBX01604.1"/>
    <property type="molecule type" value="Transcribed_RNA"/>
</dbReference>
<name>A0A2P2K764_RHIMU</name>
<reference evidence="1" key="1">
    <citation type="submission" date="2018-02" db="EMBL/GenBank/DDBJ databases">
        <title>Rhizophora mucronata_Transcriptome.</title>
        <authorList>
            <person name="Meera S.P."/>
            <person name="Sreeshan A."/>
            <person name="Augustine A."/>
        </authorList>
    </citation>
    <scope>NUCLEOTIDE SEQUENCE</scope>
    <source>
        <tissue evidence="1">Leaf</tissue>
    </source>
</reference>
<dbReference type="AlphaFoldDB" id="A0A2P2K764"/>
<evidence type="ECO:0000313" key="1">
    <source>
        <dbReference type="EMBL" id="MBX01604.1"/>
    </source>
</evidence>